<dbReference type="OrthoDB" id="9800332at2"/>
<dbReference type="UniPathway" id="UPA00053">
    <property type="reaction ID" value="UER00088"/>
</dbReference>
<protein>
    <recommendedName>
        <fullName evidence="3 11">Shikimate kinase</fullName>
        <shortName evidence="11">SK</shortName>
        <ecNumber evidence="3 11">2.7.1.71</ecNumber>
    </recommendedName>
</protein>
<comment type="pathway">
    <text evidence="1 11">Metabolic intermediate biosynthesis; chorismate biosynthesis; chorismate from D-erythrose 4-phosphate and phosphoenolpyruvate: step 5/7.</text>
</comment>
<proteinExistence type="inferred from homology"/>
<dbReference type="AlphaFoldDB" id="A0A0C1K7M6"/>
<evidence type="ECO:0000256" key="7">
    <source>
        <dbReference type="ARBA" id="ARBA00022777"/>
    </source>
</evidence>
<dbReference type="Gene3D" id="3.40.50.300">
    <property type="entry name" value="P-loop containing nucleotide triphosphate hydrolases"/>
    <property type="match status" value="1"/>
</dbReference>
<dbReference type="GO" id="GO:0005829">
    <property type="term" value="C:cytosol"/>
    <property type="evidence" value="ECO:0007669"/>
    <property type="project" value="TreeGrafter"/>
</dbReference>
<evidence type="ECO:0000256" key="11">
    <source>
        <dbReference type="HAMAP-Rule" id="MF_00109"/>
    </source>
</evidence>
<dbReference type="CDD" id="cd00464">
    <property type="entry name" value="SK"/>
    <property type="match status" value="1"/>
</dbReference>
<gene>
    <name evidence="11" type="primary">aroK</name>
    <name evidence="12" type="ORF">RN79_04680</name>
</gene>
<dbReference type="PANTHER" id="PTHR21087">
    <property type="entry name" value="SHIKIMATE KINASE"/>
    <property type="match status" value="1"/>
</dbReference>
<dbReference type="GO" id="GO:0008652">
    <property type="term" value="P:amino acid biosynthetic process"/>
    <property type="evidence" value="ECO:0007669"/>
    <property type="project" value="UniProtKB-KW"/>
</dbReference>
<dbReference type="SUPFAM" id="SSF52540">
    <property type="entry name" value="P-loop containing nucleoside triphosphate hydrolases"/>
    <property type="match status" value="1"/>
</dbReference>
<comment type="function">
    <text evidence="11">Catalyzes the specific phosphorylation of the 3-hydroxyl group of shikimic acid using ATP as a cosubstrate.</text>
</comment>
<keyword evidence="4 11" id="KW-0028">Amino-acid biosynthesis</keyword>
<sequence length="158" mass="18423">MPKILIGFMGAGKSTIASLLDENFIDMDEFLSEKLEMPIKEYFERYGEEAFRQRESELLKELLQSEQVISTGGGIVSSIQNRKLLKQNPENIYLKTDFETLYQRLEEDQKHQRPLYLNNSKADLKSLFNQRQAWYEEVATKVIDVTTLTPKQIVEVLQ</sequence>
<keyword evidence="9 11" id="KW-0057">Aromatic amino acid biosynthesis</keyword>
<feature type="binding site" evidence="11">
    <location>
        <position position="52"/>
    </location>
    <ligand>
        <name>substrate</name>
    </ligand>
</feature>
<comment type="similarity">
    <text evidence="2 11">Belongs to the shikimate kinase family.</text>
</comment>
<keyword evidence="11" id="KW-0479">Metal-binding</keyword>
<dbReference type="EMBL" id="JWIY01000001">
    <property type="protein sequence ID" value="KIC78866.1"/>
    <property type="molecule type" value="Genomic_DNA"/>
</dbReference>
<evidence type="ECO:0000256" key="4">
    <source>
        <dbReference type="ARBA" id="ARBA00022605"/>
    </source>
</evidence>
<dbReference type="GO" id="GO:0005524">
    <property type="term" value="F:ATP binding"/>
    <property type="evidence" value="ECO:0007669"/>
    <property type="project" value="UniProtKB-UniRule"/>
</dbReference>
<feature type="binding site" evidence="11">
    <location>
        <begin position="10"/>
        <end position="15"/>
    </location>
    <ligand>
        <name>ATP</name>
        <dbReference type="ChEBI" id="CHEBI:30616"/>
    </ligand>
</feature>
<comment type="caution">
    <text evidence="12">The sequence shown here is derived from an EMBL/GenBank/DDBJ whole genome shotgun (WGS) entry which is preliminary data.</text>
</comment>
<dbReference type="PANTHER" id="PTHR21087:SF16">
    <property type="entry name" value="SHIKIMATE KINASE 1, CHLOROPLASTIC"/>
    <property type="match status" value="1"/>
</dbReference>
<keyword evidence="7 11" id="KW-0418">Kinase</keyword>
<keyword evidence="6 11" id="KW-0547">Nucleotide-binding</keyword>
<dbReference type="GO" id="GO:0004765">
    <property type="term" value="F:shikimate kinase activity"/>
    <property type="evidence" value="ECO:0007669"/>
    <property type="project" value="UniProtKB-UniRule"/>
</dbReference>
<reference evidence="12 13" key="1">
    <citation type="submission" date="2014-12" db="EMBL/GenBank/DDBJ databases">
        <title>Partial genome sequence of Streptococcus constellatus KCOM 1650 (= ChDC B144).</title>
        <authorList>
            <person name="Kook J.-K."/>
            <person name="Park S.-N."/>
            <person name="Lim Y.K."/>
            <person name="Jo E."/>
        </authorList>
    </citation>
    <scope>NUCLEOTIDE SEQUENCE [LARGE SCALE GENOMIC DNA]</scope>
    <source>
        <strain evidence="12 13">KCOM 1650</strain>
    </source>
</reference>
<evidence type="ECO:0000256" key="5">
    <source>
        <dbReference type="ARBA" id="ARBA00022679"/>
    </source>
</evidence>
<dbReference type="InterPro" id="IPR027417">
    <property type="entry name" value="P-loop_NTPase"/>
</dbReference>
<dbReference type="InterPro" id="IPR000623">
    <property type="entry name" value="Shikimate_kinase/TSH1"/>
</dbReference>
<dbReference type="HAMAP" id="MF_00109">
    <property type="entry name" value="Shikimate_kinase"/>
    <property type="match status" value="1"/>
</dbReference>
<evidence type="ECO:0000256" key="3">
    <source>
        <dbReference type="ARBA" id="ARBA00012154"/>
    </source>
</evidence>
<comment type="catalytic activity">
    <reaction evidence="10 11">
        <text>shikimate + ATP = 3-phosphoshikimate + ADP + H(+)</text>
        <dbReference type="Rhea" id="RHEA:13121"/>
        <dbReference type="ChEBI" id="CHEBI:15378"/>
        <dbReference type="ChEBI" id="CHEBI:30616"/>
        <dbReference type="ChEBI" id="CHEBI:36208"/>
        <dbReference type="ChEBI" id="CHEBI:145989"/>
        <dbReference type="ChEBI" id="CHEBI:456216"/>
        <dbReference type="EC" id="2.7.1.71"/>
    </reaction>
</comment>
<comment type="caution">
    <text evidence="11">Lacks conserved residue(s) required for the propagation of feature annotation.</text>
</comment>
<evidence type="ECO:0000313" key="12">
    <source>
        <dbReference type="EMBL" id="KIC78866.1"/>
    </source>
</evidence>
<dbReference type="STRING" id="862969.SCI_1325"/>
<dbReference type="Pfam" id="PF01202">
    <property type="entry name" value="SKI"/>
    <property type="match status" value="1"/>
</dbReference>
<dbReference type="RefSeq" id="WP_003068583.1">
    <property type="nucleotide sequence ID" value="NZ_CAJPUH010000006.1"/>
</dbReference>
<keyword evidence="5 11" id="KW-0808">Transferase</keyword>
<dbReference type="GO" id="GO:0000287">
    <property type="term" value="F:magnesium ion binding"/>
    <property type="evidence" value="ECO:0007669"/>
    <property type="project" value="UniProtKB-UniRule"/>
</dbReference>
<evidence type="ECO:0000256" key="10">
    <source>
        <dbReference type="ARBA" id="ARBA00048567"/>
    </source>
</evidence>
<keyword evidence="11" id="KW-0460">Magnesium</keyword>
<evidence type="ECO:0000256" key="2">
    <source>
        <dbReference type="ARBA" id="ARBA00006997"/>
    </source>
</evidence>
<comment type="subcellular location">
    <subcellularLocation>
        <location evidence="11">Cytoplasm</location>
    </subcellularLocation>
</comment>
<evidence type="ECO:0000313" key="13">
    <source>
        <dbReference type="Proteomes" id="UP000031339"/>
    </source>
</evidence>
<comment type="cofactor">
    <cofactor evidence="11">
        <name>Mg(2+)</name>
        <dbReference type="ChEBI" id="CHEBI:18420"/>
    </cofactor>
    <text evidence="11">Binds 1 Mg(2+) ion per subunit.</text>
</comment>
<keyword evidence="11" id="KW-0963">Cytoplasm</keyword>
<feature type="binding site" evidence="11">
    <location>
        <position position="131"/>
    </location>
    <ligand>
        <name>substrate</name>
    </ligand>
</feature>
<dbReference type="InterPro" id="IPR023000">
    <property type="entry name" value="Shikimate_kinase_CS"/>
</dbReference>
<feature type="binding site" evidence="11">
    <location>
        <position position="73"/>
    </location>
    <ligand>
        <name>substrate</name>
    </ligand>
</feature>
<evidence type="ECO:0000256" key="6">
    <source>
        <dbReference type="ARBA" id="ARBA00022741"/>
    </source>
</evidence>
<dbReference type="PRINTS" id="PR01100">
    <property type="entry name" value="SHIKIMTKNASE"/>
</dbReference>
<comment type="subunit">
    <text evidence="11">Monomer.</text>
</comment>
<keyword evidence="8 11" id="KW-0067">ATP-binding</keyword>
<evidence type="ECO:0000256" key="1">
    <source>
        <dbReference type="ARBA" id="ARBA00004842"/>
    </source>
</evidence>
<feature type="binding site" evidence="11">
    <location>
        <position position="14"/>
    </location>
    <ligand>
        <name>Mg(2+)</name>
        <dbReference type="ChEBI" id="CHEBI:18420"/>
    </ligand>
</feature>
<dbReference type="InterPro" id="IPR031322">
    <property type="entry name" value="Shikimate/glucono_kinase"/>
</dbReference>
<dbReference type="EC" id="2.7.1.71" evidence="3 11"/>
<name>A0A0C1K7M6_STRCV</name>
<feature type="binding site" evidence="11">
    <location>
        <position position="113"/>
    </location>
    <ligand>
        <name>ATP</name>
        <dbReference type="ChEBI" id="CHEBI:30616"/>
    </ligand>
</feature>
<evidence type="ECO:0000256" key="9">
    <source>
        <dbReference type="ARBA" id="ARBA00023141"/>
    </source>
</evidence>
<dbReference type="PROSITE" id="PS01128">
    <property type="entry name" value="SHIKIMATE_KINASE"/>
    <property type="match status" value="1"/>
</dbReference>
<dbReference type="Proteomes" id="UP000031339">
    <property type="component" value="Unassembled WGS sequence"/>
</dbReference>
<dbReference type="GO" id="GO:0009073">
    <property type="term" value="P:aromatic amino acid family biosynthetic process"/>
    <property type="evidence" value="ECO:0007669"/>
    <property type="project" value="UniProtKB-KW"/>
</dbReference>
<dbReference type="eggNOG" id="COG0703">
    <property type="taxonomic scope" value="Bacteria"/>
</dbReference>
<dbReference type="GeneID" id="93847328"/>
<feature type="binding site" evidence="11">
    <location>
        <position position="28"/>
    </location>
    <ligand>
        <name>substrate</name>
    </ligand>
</feature>
<evidence type="ECO:0000256" key="8">
    <source>
        <dbReference type="ARBA" id="ARBA00022840"/>
    </source>
</evidence>
<dbReference type="GO" id="GO:0009423">
    <property type="term" value="P:chorismate biosynthetic process"/>
    <property type="evidence" value="ECO:0007669"/>
    <property type="project" value="UniProtKB-UniRule"/>
</dbReference>
<organism evidence="12 13">
    <name type="scientific">Streptococcus constellatus</name>
    <dbReference type="NCBI Taxonomy" id="76860"/>
    <lineage>
        <taxon>Bacteria</taxon>
        <taxon>Bacillati</taxon>
        <taxon>Bacillota</taxon>
        <taxon>Bacilli</taxon>
        <taxon>Lactobacillales</taxon>
        <taxon>Streptococcaceae</taxon>
        <taxon>Streptococcus</taxon>
        <taxon>Streptococcus anginosus group</taxon>
    </lineage>
</organism>
<accession>A0A0C1K7M6</accession>